<proteinExistence type="predicted"/>
<dbReference type="Proteomes" id="UP000048965">
    <property type="component" value="Unassembled WGS sequence"/>
</dbReference>
<reference evidence="2" key="1">
    <citation type="submission" date="2014-09" db="EMBL/GenBank/DDBJ databases">
        <title>Whole genome shotgun sequence of Streptomyces sp. NBRC 110027.</title>
        <authorList>
            <person name="Komaki H."/>
            <person name="Ichikawa N."/>
            <person name="Katano-Makiyama Y."/>
            <person name="Hosoyama A."/>
            <person name="Hashimoto M."/>
            <person name="Uohara A."/>
            <person name="Kitahashi Y."/>
            <person name="Ohji S."/>
            <person name="Kimura A."/>
            <person name="Yamazoe A."/>
            <person name="Igarashi Y."/>
            <person name="Fujita N."/>
        </authorList>
    </citation>
    <scope>NUCLEOTIDE SEQUENCE [LARGE SCALE GENOMIC DNA]</scope>
    <source>
        <strain evidence="2">NBRC 110027</strain>
    </source>
</reference>
<name>A0A0P4R718_9ACTN</name>
<sequence>MARRDKTARRLVVDGKTFLWSLSHHHRALGNGRYEGCCEILVIRLFRARGRLRISFEEGPGRLVPDGYLMHSGAVGTTEGGFLNLHEPGTARALLDVAVTKGWCPDDPATAEMDGWSLFDAVATRRGALPPA</sequence>
<keyword evidence="2" id="KW-1185">Reference proteome</keyword>
<evidence type="ECO:0000313" key="1">
    <source>
        <dbReference type="EMBL" id="GAO08245.1"/>
    </source>
</evidence>
<dbReference type="AlphaFoldDB" id="A0A0P4R718"/>
<reference evidence="1 2" key="2">
    <citation type="journal article" date="2015" name="Stand. Genomic Sci.">
        <title>Draft genome sequence of marine-derived Streptomyces sp. TP-A0598, a producer of anti-MRSA antibiotic lydicamycins.</title>
        <authorList>
            <person name="Komaki H."/>
            <person name="Ichikawa N."/>
            <person name="Hosoyama A."/>
            <person name="Fujita N."/>
            <person name="Igarashi Y."/>
        </authorList>
    </citation>
    <scope>NUCLEOTIDE SEQUENCE [LARGE SCALE GENOMIC DNA]</scope>
    <source>
        <strain evidence="1 2">NBRC 110027</strain>
    </source>
</reference>
<comment type="caution">
    <text evidence="1">The sequence shown here is derived from an EMBL/GenBank/DDBJ whole genome shotgun (WGS) entry which is preliminary data.</text>
</comment>
<dbReference type="RefSeq" id="WP_042153452.1">
    <property type="nucleotide sequence ID" value="NZ_BBNO01000003.1"/>
</dbReference>
<organism evidence="1 2">
    <name type="scientific">Streptomyces lydicamycinicus</name>
    <dbReference type="NCBI Taxonomy" id="1546107"/>
    <lineage>
        <taxon>Bacteria</taxon>
        <taxon>Bacillati</taxon>
        <taxon>Actinomycetota</taxon>
        <taxon>Actinomycetes</taxon>
        <taxon>Kitasatosporales</taxon>
        <taxon>Streptomycetaceae</taxon>
        <taxon>Streptomyces</taxon>
    </lineage>
</organism>
<accession>A0A0P4R718</accession>
<gene>
    <name evidence="1" type="ORF">TPA0598_03_07060</name>
</gene>
<dbReference type="EMBL" id="BBNO01000003">
    <property type="protein sequence ID" value="GAO08245.1"/>
    <property type="molecule type" value="Genomic_DNA"/>
</dbReference>
<dbReference type="OrthoDB" id="4547174at2"/>
<evidence type="ECO:0000313" key="2">
    <source>
        <dbReference type="Proteomes" id="UP000048965"/>
    </source>
</evidence>
<protein>
    <submittedName>
        <fullName evidence="1">Uncharacterized protein</fullName>
    </submittedName>
</protein>